<proteinExistence type="predicted"/>
<gene>
    <name evidence="2" type="primary">murE_37</name>
    <name evidence="2" type="ORF">SDC9_107379</name>
</gene>
<keyword evidence="2" id="KW-0436">Ligase</keyword>
<dbReference type="SUPFAM" id="SSF53244">
    <property type="entry name" value="MurD-like peptide ligases, peptide-binding domain"/>
    <property type="match status" value="1"/>
</dbReference>
<protein>
    <submittedName>
        <fullName evidence="2">UDP-N-acetylmuramoyl-L-alanyl-D-glutamate--2, 6-diaminopimelate ligase</fullName>
        <ecNumber evidence="2">6.3.2.13</ecNumber>
    </submittedName>
</protein>
<dbReference type="EC" id="6.3.2.13" evidence="2"/>
<dbReference type="GO" id="GO:0008765">
    <property type="term" value="F:UDP-N-acetylmuramoylalanyl-D-glutamate-2,6-diaminopimelate ligase activity"/>
    <property type="evidence" value="ECO:0007669"/>
    <property type="project" value="UniProtKB-EC"/>
</dbReference>
<dbReference type="Gene3D" id="3.90.190.20">
    <property type="entry name" value="Mur ligase, C-terminal domain"/>
    <property type="match status" value="1"/>
</dbReference>
<dbReference type="InterPro" id="IPR036565">
    <property type="entry name" value="Mur-like_cat_sf"/>
</dbReference>
<sequence>MNAALPGEFNVYNTLGVLTVCVAMGMPLTKAAEALRSAKGIKGRIEVVQTNTPFTVYIDYSHTPDSLVNIGRALRGIAKGRIITVFGCGGDRDRTKRPLMAKAAEAFSDYFILTSDNPRTEDPQRIIDDAYAGVKGTTVPHEVLVDRRQAIAHALAKAGPGDTVLIAGKGHETYQILATGKIHFDEREVVHELLGETEK</sequence>
<accession>A0A645B632</accession>
<dbReference type="PANTHER" id="PTHR23135">
    <property type="entry name" value="MUR LIGASE FAMILY MEMBER"/>
    <property type="match status" value="1"/>
</dbReference>
<dbReference type="GO" id="GO:0005524">
    <property type="term" value="F:ATP binding"/>
    <property type="evidence" value="ECO:0007669"/>
    <property type="project" value="InterPro"/>
</dbReference>
<dbReference type="AlphaFoldDB" id="A0A645B632"/>
<name>A0A645B632_9ZZZZ</name>
<evidence type="ECO:0000259" key="1">
    <source>
        <dbReference type="Pfam" id="PF02875"/>
    </source>
</evidence>
<dbReference type="Gene3D" id="3.40.1190.10">
    <property type="entry name" value="Mur-like, catalytic domain"/>
    <property type="match status" value="1"/>
</dbReference>
<dbReference type="Pfam" id="PF02875">
    <property type="entry name" value="Mur_ligase_C"/>
    <property type="match status" value="1"/>
</dbReference>
<evidence type="ECO:0000313" key="2">
    <source>
        <dbReference type="EMBL" id="MPM60528.1"/>
    </source>
</evidence>
<dbReference type="InterPro" id="IPR004101">
    <property type="entry name" value="Mur_ligase_C"/>
</dbReference>
<dbReference type="InterPro" id="IPR036615">
    <property type="entry name" value="Mur_ligase_C_dom_sf"/>
</dbReference>
<dbReference type="SUPFAM" id="SSF53623">
    <property type="entry name" value="MurD-like peptide ligases, catalytic domain"/>
    <property type="match status" value="1"/>
</dbReference>
<organism evidence="2">
    <name type="scientific">bioreactor metagenome</name>
    <dbReference type="NCBI Taxonomy" id="1076179"/>
    <lineage>
        <taxon>unclassified sequences</taxon>
        <taxon>metagenomes</taxon>
        <taxon>ecological metagenomes</taxon>
    </lineage>
</organism>
<reference evidence="2" key="1">
    <citation type="submission" date="2019-08" db="EMBL/GenBank/DDBJ databases">
        <authorList>
            <person name="Kucharzyk K."/>
            <person name="Murdoch R.W."/>
            <person name="Higgins S."/>
            <person name="Loffler F."/>
        </authorList>
    </citation>
    <scope>NUCLEOTIDE SEQUENCE</scope>
</reference>
<comment type="caution">
    <text evidence="2">The sequence shown here is derived from an EMBL/GenBank/DDBJ whole genome shotgun (WGS) entry which is preliminary data.</text>
</comment>
<dbReference type="PANTHER" id="PTHR23135:SF4">
    <property type="entry name" value="UDP-N-ACETYLMURAMOYL-L-ALANYL-D-GLUTAMATE--2,6-DIAMINOPIMELATE LIGASE MURE HOMOLOG, CHLOROPLASTIC"/>
    <property type="match status" value="1"/>
</dbReference>
<dbReference type="EMBL" id="VSSQ01017846">
    <property type="protein sequence ID" value="MPM60528.1"/>
    <property type="molecule type" value="Genomic_DNA"/>
</dbReference>
<feature type="domain" description="Mur ligase C-terminal" evidence="1">
    <location>
        <begin position="43"/>
        <end position="170"/>
    </location>
</feature>